<reference evidence="11" key="1">
    <citation type="submission" date="2018-06" db="EMBL/GenBank/DDBJ databases">
        <authorList>
            <person name="Zhirakovskaya E."/>
        </authorList>
    </citation>
    <scope>NUCLEOTIDE SEQUENCE</scope>
</reference>
<dbReference type="Pfam" id="PF04055">
    <property type="entry name" value="Radical_SAM"/>
    <property type="match status" value="1"/>
</dbReference>
<dbReference type="CDD" id="cd02068">
    <property type="entry name" value="radical_SAM_B12_BD"/>
    <property type="match status" value="1"/>
</dbReference>
<dbReference type="InterPro" id="IPR058240">
    <property type="entry name" value="rSAM_sf"/>
</dbReference>
<feature type="domain" description="Radical SAM core" evidence="10">
    <location>
        <begin position="184"/>
        <end position="409"/>
    </location>
</feature>
<dbReference type="InterPro" id="IPR034466">
    <property type="entry name" value="Methyltransferase_Class_B"/>
</dbReference>
<dbReference type="GO" id="GO:0005829">
    <property type="term" value="C:cytosol"/>
    <property type="evidence" value="ECO:0007669"/>
    <property type="project" value="TreeGrafter"/>
</dbReference>
<evidence type="ECO:0000256" key="1">
    <source>
        <dbReference type="ARBA" id="ARBA00001966"/>
    </source>
</evidence>
<dbReference type="Pfam" id="PF02310">
    <property type="entry name" value="B12-binding"/>
    <property type="match status" value="1"/>
</dbReference>
<dbReference type="InterPro" id="IPR006638">
    <property type="entry name" value="Elp3/MiaA/NifB-like_rSAM"/>
</dbReference>
<accession>A0A3B0QYY8</accession>
<dbReference type="EMBL" id="UOEA01000006">
    <property type="protein sequence ID" value="VAV82256.1"/>
    <property type="molecule type" value="Genomic_DNA"/>
</dbReference>
<evidence type="ECO:0000313" key="11">
    <source>
        <dbReference type="EMBL" id="VAV82256.1"/>
    </source>
</evidence>
<dbReference type="GO" id="GO:0051539">
    <property type="term" value="F:4 iron, 4 sulfur cluster binding"/>
    <property type="evidence" value="ECO:0007669"/>
    <property type="project" value="UniProtKB-KW"/>
</dbReference>
<keyword evidence="4" id="KW-0808">Transferase</keyword>
<keyword evidence="5" id="KW-0949">S-adenosyl-L-methionine</keyword>
<dbReference type="SUPFAM" id="SSF102114">
    <property type="entry name" value="Radical SAM enzymes"/>
    <property type="match status" value="1"/>
</dbReference>
<dbReference type="AlphaFoldDB" id="A0A3B0QYY8"/>
<evidence type="ECO:0000256" key="6">
    <source>
        <dbReference type="ARBA" id="ARBA00022723"/>
    </source>
</evidence>
<keyword evidence="6" id="KW-0479">Metal-binding</keyword>
<evidence type="ECO:0000256" key="2">
    <source>
        <dbReference type="ARBA" id="ARBA00022485"/>
    </source>
</evidence>
<protein>
    <submittedName>
        <fullName evidence="11">Radical SAM domain protein</fullName>
    </submittedName>
</protein>
<organism evidence="11">
    <name type="scientific">hydrothermal vent metagenome</name>
    <dbReference type="NCBI Taxonomy" id="652676"/>
    <lineage>
        <taxon>unclassified sequences</taxon>
        <taxon>metagenomes</taxon>
        <taxon>ecological metagenomes</taxon>
    </lineage>
</organism>
<keyword evidence="7" id="KW-0408">Iron</keyword>
<evidence type="ECO:0000256" key="4">
    <source>
        <dbReference type="ARBA" id="ARBA00022679"/>
    </source>
</evidence>
<dbReference type="PANTHER" id="PTHR43409:SF7">
    <property type="entry name" value="BLL1977 PROTEIN"/>
    <property type="match status" value="1"/>
</dbReference>
<dbReference type="Gene3D" id="3.80.30.20">
    <property type="entry name" value="tm_1862 like domain"/>
    <property type="match status" value="1"/>
</dbReference>
<evidence type="ECO:0000256" key="3">
    <source>
        <dbReference type="ARBA" id="ARBA00022603"/>
    </source>
</evidence>
<keyword evidence="3" id="KW-0489">Methyltransferase</keyword>
<keyword evidence="2" id="KW-0004">4Fe-4S</keyword>
<dbReference type="SFLD" id="SFLDS00029">
    <property type="entry name" value="Radical_SAM"/>
    <property type="match status" value="1"/>
</dbReference>
<dbReference type="InterPro" id="IPR006158">
    <property type="entry name" value="Cobalamin-bd"/>
</dbReference>
<dbReference type="SMART" id="SM00729">
    <property type="entry name" value="Elp3"/>
    <property type="match status" value="1"/>
</dbReference>
<evidence type="ECO:0000259" key="10">
    <source>
        <dbReference type="PROSITE" id="PS51918"/>
    </source>
</evidence>
<dbReference type="GO" id="GO:0003824">
    <property type="term" value="F:catalytic activity"/>
    <property type="evidence" value="ECO:0007669"/>
    <property type="project" value="InterPro"/>
</dbReference>
<evidence type="ECO:0000256" key="7">
    <source>
        <dbReference type="ARBA" id="ARBA00023004"/>
    </source>
</evidence>
<name>A0A3B0QYY8_9ZZZZ</name>
<evidence type="ECO:0000259" key="9">
    <source>
        <dbReference type="PROSITE" id="PS51332"/>
    </source>
</evidence>
<comment type="cofactor">
    <cofactor evidence="1">
        <name>[4Fe-4S] cluster</name>
        <dbReference type="ChEBI" id="CHEBI:49883"/>
    </cofactor>
</comment>
<gene>
    <name evidence="11" type="ORF">MNBD_DELTA01-1274</name>
</gene>
<dbReference type="CDD" id="cd01335">
    <property type="entry name" value="Radical_SAM"/>
    <property type="match status" value="1"/>
</dbReference>
<dbReference type="InterPro" id="IPR007197">
    <property type="entry name" value="rSAM"/>
</dbReference>
<dbReference type="GO" id="GO:0031419">
    <property type="term" value="F:cobalamin binding"/>
    <property type="evidence" value="ECO:0007669"/>
    <property type="project" value="InterPro"/>
</dbReference>
<dbReference type="PROSITE" id="PS01278">
    <property type="entry name" value="MTTASE_RADICAL"/>
    <property type="match status" value="1"/>
</dbReference>
<dbReference type="PROSITE" id="PS51918">
    <property type="entry name" value="RADICAL_SAM"/>
    <property type="match status" value="1"/>
</dbReference>
<keyword evidence="8" id="KW-0411">Iron-sulfur</keyword>
<dbReference type="GO" id="GO:0046872">
    <property type="term" value="F:metal ion binding"/>
    <property type="evidence" value="ECO:0007669"/>
    <property type="project" value="UniProtKB-KW"/>
</dbReference>
<evidence type="ECO:0000256" key="8">
    <source>
        <dbReference type="ARBA" id="ARBA00023014"/>
    </source>
</evidence>
<dbReference type="InterPro" id="IPR023404">
    <property type="entry name" value="rSAM_horseshoe"/>
</dbReference>
<dbReference type="Gene3D" id="3.40.50.280">
    <property type="entry name" value="Cobalamin-binding domain"/>
    <property type="match status" value="1"/>
</dbReference>
<sequence length="459" mass="51265">MKVLLTNPKTSSMFLSFGLIFPPLGLLYIGATAESAGYDITVQDFAISDQTPLTFDFSGYGVVGITSDTRRFPGAVEIAKNAMRAGAKVVMGGAHPGFIAEEILLAGHADYIIKGEGDETFPELLDAIRDGGDISKVKGIIYLQDGKAVKTEARPLITDLDSLPLPARHLVDIEAYKKAAVKYGGVRPITIVSTSRGCPYECTFCLTPQLSGRMWRARSAKSVMLEIEELYYKYGYRAIGFCDDNFTIDSKRVIELSRMITERGMDLWWWCLSSPNILLKNEDMVKEMAKAGAKTVYIGVESASPDTLKEFNKSIKEDTAFQAIQLLRRNNMQVFGSYILGGLSDDFGTILKTIKLAKTLDTDVAQFSILTPYPGTGLYNTLEPRLRHKKWDKFDGMHLVFKHKKVSYFTMQMLLLWAYTSYYTRGGKAIKNFLKVFIKNAPILKGRQKRKVESVAKET</sequence>
<dbReference type="InterPro" id="IPR051198">
    <property type="entry name" value="BchE-like"/>
</dbReference>
<dbReference type="PANTHER" id="PTHR43409">
    <property type="entry name" value="ANAEROBIC MAGNESIUM-PROTOPORPHYRIN IX MONOMETHYL ESTER CYCLASE-RELATED"/>
    <property type="match status" value="1"/>
</dbReference>
<proteinExistence type="predicted"/>
<evidence type="ECO:0000256" key="5">
    <source>
        <dbReference type="ARBA" id="ARBA00022691"/>
    </source>
</evidence>
<dbReference type="InterPro" id="IPR020612">
    <property type="entry name" value="Methylthiotransferase_CS"/>
</dbReference>
<dbReference type="PROSITE" id="PS51332">
    <property type="entry name" value="B12_BINDING"/>
    <property type="match status" value="1"/>
</dbReference>
<dbReference type="SFLD" id="SFLDG01082">
    <property type="entry name" value="B12-binding_domain_containing"/>
    <property type="match status" value="1"/>
</dbReference>
<dbReference type="SFLD" id="SFLDG01123">
    <property type="entry name" value="methyltransferase_(Class_B)"/>
    <property type="match status" value="1"/>
</dbReference>
<feature type="domain" description="B12-binding" evidence="9">
    <location>
        <begin position="8"/>
        <end position="135"/>
    </location>
</feature>